<keyword evidence="1" id="KW-1133">Transmembrane helix</keyword>
<dbReference type="Proteomes" id="UP000198916">
    <property type="component" value="Unassembled WGS sequence"/>
</dbReference>
<evidence type="ECO:0000313" key="2">
    <source>
        <dbReference type="EMBL" id="SEK54831.1"/>
    </source>
</evidence>
<proteinExistence type="predicted"/>
<gene>
    <name evidence="2" type="ORF">SAMN05421740_10246</name>
</gene>
<reference evidence="3" key="1">
    <citation type="submission" date="2016-10" db="EMBL/GenBank/DDBJ databases">
        <authorList>
            <person name="Varghese N."/>
            <person name="Submissions S."/>
        </authorList>
    </citation>
    <scope>NUCLEOTIDE SEQUENCE [LARGE SCALE GENOMIC DNA]</scope>
    <source>
        <strain evidence="3">Jip14</strain>
    </source>
</reference>
<keyword evidence="1" id="KW-0812">Transmembrane</keyword>
<evidence type="ECO:0000256" key="1">
    <source>
        <dbReference type="SAM" id="Phobius"/>
    </source>
</evidence>
<dbReference type="AlphaFoldDB" id="A0A1H7HX29"/>
<feature type="transmembrane region" description="Helical" evidence="1">
    <location>
        <begin position="30"/>
        <end position="54"/>
    </location>
</feature>
<accession>A0A1H7HX29</accession>
<organism evidence="2 3">
    <name type="scientific">Parapedobacter koreensis</name>
    <dbReference type="NCBI Taxonomy" id="332977"/>
    <lineage>
        <taxon>Bacteria</taxon>
        <taxon>Pseudomonadati</taxon>
        <taxon>Bacteroidota</taxon>
        <taxon>Sphingobacteriia</taxon>
        <taxon>Sphingobacteriales</taxon>
        <taxon>Sphingobacteriaceae</taxon>
        <taxon>Parapedobacter</taxon>
    </lineage>
</organism>
<keyword evidence="1" id="KW-0472">Membrane</keyword>
<keyword evidence="3" id="KW-1185">Reference proteome</keyword>
<dbReference type="STRING" id="332977.SAMN05421740_10246"/>
<sequence length="458" mass="50775">MPRGYVFPFDLHTFTDVIKRMQKQPTYLRAGALLFALLIAVIIGVMTAGLLLLLQYHRQYAAHTLRQERLQRHLASATNLLLTSEPVEGGDTVIRSLFDDGRDTVALVRRPWGVFDVGLAYAYDTRDTLANAFLMGRILTATERYALFLADEYRPLSISGKTRIHGDAFLPEAGIRKAYIENQAYASEEVIYDGAIRHSTTELPALNSAILGRLAPYLQHDDTTEWKRAAEDWYGMDASDSLAQLFANTPRLLYSRDSITIRGMPITGQVLLVADSLISVSADAVLDNVLLFAPHIRFADGFSGRLQAFARDSLVVGRGCAFAYPSVLGLVNIPKDSLIHEFQPMITIDSASVVNGLVFSHFPGSEQLLANIKLAKETTVNGQVYADGLLELRGTVKGITLCRRFTLQTPSSLYENFVLGGVMDYTRLSPHYAGSPLLNTGRQGKVLEWLDKKRNETN</sequence>
<evidence type="ECO:0000313" key="3">
    <source>
        <dbReference type="Proteomes" id="UP000198916"/>
    </source>
</evidence>
<dbReference type="EMBL" id="FNZR01000002">
    <property type="protein sequence ID" value="SEK54831.1"/>
    <property type="molecule type" value="Genomic_DNA"/>
</dbReference>
<protein>
    <submittedName>
        <fullName evidence="2">Uncharacterized protein</fullName>
    </submittedName>
</protein>
<name>A0A1H7HX29_9SPHI</name>